<evidence type="ECO:0008006" key="4">
    <source>
        <dbReference type="Google" id="ProtNLM"/>
    </source>
</evidence>
<feature type="transmembrane region" description="Helical" evidence="1">
    <location>
        <begin position="123"/>
        <end position="145"/>
    </location>
</feature>
<dbReference type="Proteomes" id="UP000317371">
    <property type="component" value="Unassembled WGS sequence"/>
</dbReference>
<dbReference type="EMBL" id="VIGC01000009">
    <property type="protein sequence ID" value="TQE96170.1"/>
    <property type="molecule type" value="Genomic_DNA"/>
</dbReference>
<proteinExistence type="predicted"/>
<protein>
    <recommendedName>
        <fullName evidence="4">PPM-type phosphatase domain-containing protein</fullName>
    </recommendedName>
</protein>
<dbReference type="AlphaFoldDB" id="A0A540VHC4"/>
<gene>
    <name evidence="2" type="ORF">FKZ61_08795</name>
</gene>
<evidence type="ECO:0000256" key="1">
    <source>
        <dbReference type="SAM" id="Phobius"/>
    </source>
</evidence>
<keyword evidence="3" id="KW-1185">Reference proteome</keyword>
<reference evidence="2 3" key="1">
    <citation type="submission" date="2019-06" db="EMBL/GenBank/DDBJ databases">
        <title>Genome sequence of Litorilinea aerophila BAA-2444.</title>
        <authorList>
            <person name="Maclea K.S."/>
            <person name="Maurais E.G."/>
            <person name="Iannazzi L.C."/>
        </authorList>
    </citation>
    <scope>NUCLEOTIDE SEQUENCE [LARGE SCALE GENOMIC DNA]</scope>
    <source>
        <strain evidence="2 3">ATCC BAA-2444</strain>
    </source>
</reference>
<organism evidence="2 3">
    <name type="scientific">Litorilinea aerophila</name>
    <dbReference type="NCBI Taxonomy" id="1204385"/>
    <lineage>
        <taxon>Bacteria</taxon>
        <taxon>Bacillati</taxon>
        <taxon>Chloroflexota</taxon>
        <taxon>Caldilineae</taxon>
        <taxon>Caldilineales</taxon>
        <taxon>Caldilineaceae</taxon>
        <taxon>Litorilinea</taxon>
    </lineage>
</organism>
<comment type="caution">
    <text evidence="2">The sequence shown here is derived from an EMBL/GenBank/DDBJ whole genome shotgun (WGS) entry which is preliminary data.</text>
</comment>
<evidence type="ECO:0000313" key="3">
    <source>
        <dbReference type="Proteomes" id="UP000317371"/>
    </source>
</evidence>
<name>A0A540VHC4_9CHLR</name>
<keyword evidence="1" id="KW-1133">Transmembrane helix</keyword>
<keyword evidence="1" id="KW-0472">Membrane</keyword>
<keyword evidence="1" id="KW-0812">Transmembrane</keyword>
<sequence>MSSLLSRPVQEIYLGKVALFPFAKMPALPPILIKNTTILTTEDTTKTFESVTNEISATITPITTSIPTEFPLQTLTNTFTPAPAVTQSPTISQSSAKSAVSVITNTTLSTITPTPSGGNSSYILPWFILMYLLEILTLMVIFLFLRRETDYFGKISKGIQRVGHKIDNIQDTIKGFSKSVIAVEPIHSSVVDVELLTSAGQRHCGNPKEPQPLAEDVAGLISIPPYYIGYVTDGAPGPQLSGLFTSRIHARILGHEVFLNLAQEALRVGEIPGLKDKEHFLQELQERMRKELLKVLGMGIINMLKAKRDILPRFKGQPGLEWQASFTGFIFDVHSRKLYLYQMGDTVACIGKLDSEAVEIRSGKPLYTQLILKEEKIELEFTVNPIVEEFLKVQGIVVMSDGVYGAMSTLRNLSQADFKSLVENLRKISIPSGDDKTLLIISARDSIPISI</sequence>
<evidence type="ECO:0000313" key="2">
    <source>
        <dbReference type="EMBL" id="TQE96170.1"/>
    </source>
</evidence>
<accession>A0A540VHC4</accession>
<dbReference type="InParanoid" id="A0A540VHC4"/>
<dbReference type="RefSeq" id="WP_141609723.1">
    <property type="nucleotide sequence ID" value="NZ_VIGC02000009.1"/>
</dbReference>